<evidence type="ECO:0000313" key="1">
    <source>
        <dbReference type="EMBL" id="KAI4299109.1"/>
    </source>
</evidence>
<proteinExistence type="predicted"/>
<dbReference type="Proteomes" id="UP000828941">
    <property type="component" value="Chromosome 13"/>
</dbReference>
<reference evidence="1 2" key="1">
    <citation type="journal article" date="2022" name="DNA Res.">
        <title>Chromosomal-level genome assembly of the orchid tree Bauhinia variegata (Leguminosae; Cercidoideae) supports the allotetraploid origin hypothesis of Bauhinia.</title>
        <authorList>
            <person name="Zhong Y."/>
            <person name="Chen Y."/>
            <person name="Zheng D."/>
            <person name="Pang J."/>
            <person name="Liu Y."/>
            <person name="Luo S."/>
            <person name="Meng S."/>
            <person name="Qian L."/>
            <person name="Wei D."/>
            <person name="Dai S."/>
            <person name="Zhou R."/>
        </authorList>
    </citation>
    <scope>NUCLEOTIDE SEQUENCE [LARGE SCALE GENOMIC DNA]</scope>
    <source>
        <strain evidence="1">BV-YZ2020</strain>
    </source>
</reference>
<protein>
    <submittedName>
        <fullName evidence="1">Uncharacterized protein</fullName>
    </submittedName>
</protein>
<comment type="caution">
    <text evidence="1">The sequence shown here is derived from an EMBL/GenBank/DDBJ whole genome shotgun (WGS) entry which is preliminary data.</text>
</comment>
<keyword evidence="2" id="KW-1185">Reference proteome</keyword>
<gene>
    <name evidence="1" type="ORF">L6164_032600</name>
</gene>
<accession>A0ACB9KP27</accession>
<dbReference type="EMBL" id="CM039438">
    <property type="protein sequence ID" value="KAI4299109.1"/>
    <property type="molecule type" value="Genomic_DNA"/>
</dbReference>
<sequence>MIGRLGSNTRKAGDILINGHKQALAYGTSAYVAQDDALLTTLTVKRSSDLFSSAPTAKHNVKLREEGRSRLHNQGNGLLFLDEQTSGLDSAASYYVMSRIARLNKKDGIPRTIIASIHQPSSEVFELFDSLCLLSSGRTVYFGPASAANEVFQRERLNGHYGVSAFVFGNTFSAVPCLLLVSVVPVAIIYYLPLQKGYEYFIYFLCVLFSSLMLVESLNMIVASLVPNFLMGIIAGAGIQGIMILTGGFFRHPNDLPGPFWRYPLSYVAFHRHAFQGFFKNEFEGLSFAGNQGGKYIRGEEILRNTWQVDMGYSKWIDVGILVGMIVVHRVLFLVIIKTKEKVKPIVASIFSVPLKETIQIMENPNASLLPREMV</sequence>
<organism evidence="1 2">
    <name type="scientific">Bauhinia variegata</name>
    <name type="common">Purple orchid tree</name>
    <name type="synonym">Phanera variegata</name>
    <dbReference type="NCBI Taxonomy" id="167791"/>
    <lineage>
        <taxon>Eukaryota</taxon>
        <taxon>Viridiplantae</taxon>
        <taxon>Streptophyta</taxon>
        <taxon>Embryophyta</taxon>
        <taxon>Tracheophyta</taxon>
        <taxon>Spermatophyta</taxon>
        <taxon>Magnoliopsida</taxon>
        <taxon>eudicotyledons</taxon>
        <taxon>Gunneridae</taxon>
        <taxon>Pentapetalae</taxon>
        <taxon>rosids</taxon>
        <taxon>fabids</taxon>
        <taxon>Fabales</taxon>
        <taxon>Fabaceae</taxon>
        <taxon>Cercidoideae</taxon>
        <taxon>Cercideae</taxon>
        <taxon>Bauhiniinae</taxon>
        <taxon>Bauhinia</taxon>
    </lineage>
</organism>
<evidence type="ECO:0000313" key="2">
    <source>
        <dbReference type="Proteomes" id="UP000828941"/>
    </source>
</evidence>
<name>A0ACB9KP27_BAUVA</name>